<keyword evidence="3 9" id="KW-0819">tRNA processing</keyword>
<dbReference type="PANTHER" id="PTHR30002">
    <property type="entry name" value="EPOXYQUEUOSINE REDUCTASE"/>
    <property type="match status" value="1"/>
</dbReference>
<feature type="binding site" evidence="9">
    <location>
        <position position="241"/>
    </location>
    <ligand>
        <name>[4Fe-4S] cluster</name>
        <dbReference type="ChEBI" id="CHEBI:49883"/>
        <label>2</label>
    </ligand>
</feature>
<dbReference type="SUPFAM" id="SSF54862">
    <property type="entry name" value="4Fe-4S ferredoxins"/>
    <property type="match status" value="1"/>
</dbReference>
<comment type="caution">
    <text evidence="9">Lacks conserved residue(s) required for the propagation of feature annotation.</text>
</comment>
<evidence type="ECO:0000256" key="9">
    <source>
        <dbReference type="HAMAP-Rule" id="MF_00916"/>
    </source>
</evidence>
<dbReference type="Proteomes" id="UP000198752">
    <property type="component" value="Unassembled WGS sequence"/>
</dbReference>
<keyword evidence="2 9" id="KW-0963">Cytoplasm</keyword>
<feature type="binding site" evidence="9">
    <location>
        <position position="195"/>
    </location>
    <ligand>
        <name>[4Fe-4S] cluster</name>
        <dbReference type="ChEBI" id="CHEBI:49883"/>
        <label>1</label>
    </ligand>
</feature>
<keyword evidence="7 9" id="KW-0408">Iron</keyword>
<dbReference type="RefSeq" id="WP_093674599.1">
    <property type="nucleotide sequence ID" value="NZ_FOOY01000030.1"/>
</dbReference>
<keyword evidence="9" id="KW-0846">Cobalamin</keyword>
<feature type="binding site" evidence="9">
    <location>
        <position position="296"/>
    </location>
    <ligand>
        <name>tRNA</name>
        <dbReference type="ChEBI" id="CHEBI:17843"/>
    </ligand>
</feature>
<keyword evidence="8 9" id="KW-0411">Iron-sulfur</keyword>
<dbReference type="Pfam" id="PF13484">
    <property type="entry name" value="Fer4_16"/>
    <property type="match status" value="1"/>
</dbReference>
<dbReference type="PANTHER" id="PTHR30002:SF4">
    <property type="entry name" value="EPOXYQUEUOSINE REDUCTASE"/>
    <property type="match status" value="1"/>
</dbReference>
<dbReference type="PROSITE" id="PS51379">
    <property type="entry name" value="4FE4S_FER_2"/>
    <property type="match status" value="1"/>
</dbReference>
<dbReference type="PROSITE" id="PS00198">
    <property type="entry name" value="4FE4S_FER_1"/>
    <property type="match status" value="1"/>
</dbReference>
<feature type="binding site" evidence="9">
    <location>
        <position position="221"/>
    </location>
    <ligand>
        <name>tRNA</name>
        <dbReference type="ChEBI" id="CHEBI:17843"/>
    </ligand>
</feature>
<feature type="binding site" evidence="9">
    <location>
        <position position="199"/>
    </location>
    <ligand>
        <name>[4Fe-4S] cluster</name>
        <dbReference type="ChEBI" id="CHEBI:49883"/>
        <label>2</label>
    </ligand>
</feature>
<feature type="binding site" evidence="9">
    <location>
        <position position="223"/>
    </location>
    <ligand>
        <name>tRNA</name>
        <dbReference type="ChEBI" id="CHEBI:17843"/>
    </ligand>
</feature>
<feature type="binding site" evidence="9">
    <location>
        <begin position="241"/>
        <end position="242"/>
    </location>
    <ligand>
        <name>cob(II)alamin</name>
        <dbReference type="ChEBI" id="CHEBI:16304"/>
    </ligand>
</feature>
<feature type="binding site" evidence="9">
    <location>
        <begin position="140"/>
        <end position="142"/>
    </location>
    <ligand>
        <name>cob(II)alamin</name>
        <dbReference type="ChEBI" id="CHEBI:16304"/>
    </ligand>
</feature>
<dbReference type="GO" id="GO:0046872">
    <property type="term" value="F:metal ion binding"/>
    <property type="evidence" value="ECO:0007669"/>
    <property type="project" value="UniProtKB-KW"/>
</dbReference>
<comment type="similarity">
    <text evidence="9">Belongs to the QueG family.</text>
</comment>
<dbReference type="GO" id="GO:0031419">
    <property type="term" value="F:cobalamin binding"/>
    <property type="evidence" value="ECO:0007669"/>
    <property type="project" value="UniProtKB-KW"/>
</dbReference>
<feature type="binding site" evidence="9">
    <location>
        <position position="192"/>
    </location>
    <ligand>
        <name>[4Fe-4S] cluster</name>
        <dbReference type="ChEBI" id="CHEBI:49883"/>
        <label>1</label>
    </ligand>
</feature>
<feature type="binding site" evidence="9">
    <location>
        <position position="170"/>
    </location>
    <ligand>
        <name>cob(II)alamin</name>
        <dbReference type="ChEBI" id="CHEBI:16304"/>
    </ligand>
</feature>
<dbReference type="Pfam" id="PF08331">
    <property type="entry name" value="QueG_DUF1730"/>
    <property type="match status" value="1"/>
</dbReference>
<comment type="cofactor">
    <cofactor evidence="9">
        <name>cob(II)alamin</name>
        <dbReference type="ChEBI" id="CHEBI:16304"/>
    </cofactor>
</comment>
<feature type="binding site" evidence="9">
    <location>
        <position position="159"/>
    </location>
    <ligand>
        <name>cob(II)alamin</name>
        <dbReference type="ChEBI" id="CHEBI:16304"/>
    </ligand>
</feature>
<sequence length="388" mass="43925">MTDFQKLKEQLITYSKKMGVDKIGFTTADPFTELKARLYQQRELGYQSGFEEKDIEKRTEPSLLMDGAQSIVSIAMAYPKKMAERPANTKGQRRGAFARVSWGQDYHMILRKALEKLGDFLVDTTPGARYKSMVDTGELSDRAVAERAGIGWAGKSTNLITEEFGSYVYLGEMLTNIPFPPDKPATDLCGDCTICIDHCPTGALVQGGQLNSQKCIAYLTQTKQELPEPYKKAIGNRIYGCDTCQQVCPYNRDVDSHFHEEMEADPELARPLLIPLLSLSNRDFKETFGELSGSWRGKKPIQRNAIVALGNYKDVSAAPELLRLLDEDPRPVIRRTVTWALQKMWDRFDPNMRVQVVQSLENLLVKEDDEKVFQWIKEKLDAEKGNCC</sequence>
<dbReference type="EC" id="1.17.99.6" evidence="9"/>
<evidence type="ECO:0000256" key="3">
    <source>
        <dbReference type="ARBA" id="ARBA00022694"/>
    </source>
</evidence>
<feature type="domain" description="4Fe-4S ferredoxin-type" evidence="10">
    <location>
        <begin position="179"/>
        <end position="209"/>
    </location>
</feature>
<feature type="binding site" evidence="9">
    <location>
        <position position="244"/>
    </location>
    <ligand>
        <name>[4Fe-4S] cluster</name>
        <dbReference type="ChEBI" id="CHEBI:49883"/>
        <label>2</label>
    </ligand>
</feature>
<dbReference type="InterPro" id="IPR016024">
    <property type="entry name" value="ARM-type_fold"/>
</dbReference>
<feature type="binding site" evidence="9">
    <location>
        <position position="135"/>
    </location>
    <ligand>
        <name>cob(II)alamin</name>
        <dbReference type="ChEBI" id="CHEBI:16304"/>
    </ligand>
</feature>
<dbReference type="GO" id="GO:0051539">
    <property type="term" value="F:4 iron, 4 sulfur cluster binding"/>
    <property type="evidence" value="ECO:0007669"/>
    <property type="project" value="UniProtKB-KW"/>
</dbReference>
<evidence type="ECO:0000256" key="1">
    <source>
        <dbReference type="ARBA" id="ARBA00022485"/>
    </source>
</evidence>
<comment type="subunit">
    <text evidence="9">Monomer.</text>
</comment>
<keyword evidence="1 9" id="KW-0004">4Fe-4S</keyword>
<feature type="binding site" evidence="9">
    <location>
        <position position="298"/>
    </location>
    <ligand>
        <name>tRNA</name>
        <dbReference type="ChEBI" id="CHEBI:17843"/>
    </ligand>
</feature>
<protein>
    <recommendedName>
        <fullName evidence="9">Epoxyqueuosine reductase</fullName>
        <ecNumber evidence="9">1.17.99.6</ecNumber>
    </recommendedName>
    <alternativeName>
        <fullName evidence="9">Queuosine biosynthesis protein QueG</fullName>
    </alternativeName>
</protein>
<dbReference type="InterPro" id="IPR004453">
    <property type="entry name" value="QueG"/>
</dbReference>
<feature type="binding site" evidence="9">
    <location>
        <position position="58"/>
    </location>
    <ligand>
        <name>cob(II)alamin</name>
        <dbReference type="ChEBI" id="CHEBI:16304"/>
    </ligand>
</feature>
<evidence type="ECO:0000256" key="8">
    <source>
        <dbReference type="ARBA" id="ARBA00023014"/>
    </source>
</evidence>
<evidence type="ECO:0000313" key="12">
    <source>
        <dbReference type="Proteomes" id="UP000198752"/>
    </source>
</evidence>
<organism evidence="11 12">
    <name type="scientific">Sporolactobacillus nakayamae</name>
    <dbReference type="NCBI Taxonomy" id="269670"/>
    <lineage>
        <taxon>Bacteria</taxon>
        <taxon>Bacillati</taxon>
        <taxon>Bacillota</taxon>
        <taxon>Bacilli</taxon>
        <taxon>Bacillales</taxon>
        <taxon>Sporolactobacillaceae</taxon>
        <taxon>Sporolactobacillus</taxon>
    </lineage>
</organism>
<evidence type="ECO:0000256" key="5">
    <source>
        <dbReference type="ARBA" id="ARBA00022785"/>
    </source>
</evidence>
<feature type="binding site" evidence="9">
    <location>
        <position position="282"/>
    </location>
    <ligand>
        <name>tRNA</name>
        <dbReference type="ChEBI" id="CHEBI:17843"/>
    </ligand>
</feature>
<dbReference type="Gene3D" id="3.30.70.20">
    <property type="match status" value="1"/>
</dbReference>
<evidence type="ECO:0000313" key="11">
    <source>
        <dbReference type="EMBL" id="SFG92181.1"/>
    </source>
</evidence>
<comment type="pathway">
    <text evidence="9">tRNA modification; tRNA-queuosine biosynthesis.</text>
</comment>
<dbReference type="Gene3D" id="1.25.10.10">
    <property type="entry name" value="Leucine-rich Repeat Variant"/>
    <property type="match status" value="1"/>
</dbReference>
<dbReference type="InterPro" id="IPR013542">
    <property type="entry name" value="QueG_DUF1730"/>
</dbReference>
<dbReference type="SUPFAM" id="SSF48371">
    <property type="entry name" value="ARM repeat"/>
    <property type="match status" value="1"/>
</dbReference>
<keyword evidence="12" id="KW-1185">Reference proteome</keyword>
<dbReference type="OrthoDB" id="9784571at2"/>
<evidence type="ECO:0000259" key="10">
    <source>
        <dbReference type="PROSITE" id="PS51379"/>
    </source>
</evidence>
<feature type="binding site" evidence="9">
    <location>
        <position position="215"/>
    </location>
    <ligand>
        <name>[4Fe-4S] cluster</name>
        <dbReference type="ChEBI" id="CHEBI:49883"/>
        <label>2</label>
    </ligand>
</feature>
<dbReference type="NCBIfam" id="TIGR00276">
    <property type="entry name" value="tRNA epoxyqueuosine(34) reductase QueG"/>
    <property type="match status" value="1"/>
</dbReference>
<dbReference type="GO" id="GO:0008616">
    <property type="term" value="P:tRNA queuosine(34) biosynthetic process"/>
    <property type="evidence" value="ECO:0007669"/>
    <property type="project" value="UniProtKB-UniRule"/>
</dbReference>
<feature type="binding site" evidence="9">
    <location>
        <position position="189"/>
    </location>
    <ligand>
        <name>[4Fe-4S] cluster</name>
        <dbReference type="ChEBI" id="CHEBI:49883"/>
        <label>1</label>
    </ligand>
</feature>
<reference evidence="12" key="1">
    <citation type="submission" date="2016-10" db="EMBL/GenBank/DDBJ databases">
        <authorList>
            <person name="Varghese N."/>
            <person name="Submissions S."/>
        </authorList>
    </citation>
    <scope>NUCLEOTIDE SEQUENCE [LARGE SCALE GENOMIC DNA]</scope>
    <source>
        <strain evidence="12">ATCC 700379</strain>
    </source>
</reference>
<dbReference type="AlphaFoldDB" id="A0A1I2VXZ0"/>
<keyword evidence="4 9" id="KW-0479">Metal-binding</keyword>
<dbReference type="GO" id="GO:0005737">
    <property type="term" value="C:cytoplasm"/>
    <property type="evidence" value="ECO:0007669"/>
    <property type="project" value="UniProtKB-SubCell"/>
</dbReference>
<feature type="active site" description="Proton donor" evidence="9">
    <location>
        <position position="135"/>
    </location>
</feature>
<dbReference type="GO" id="GO:0052693">
    <property type="term" value="F:epoxyqueuosine reductase activity"/>
    <property type="evidence" value="ECO:0007669"/>
    <property type="project" value="UniProtKB-UniRule"/>
</dbReference>
<dbReference type="InterPro" id="IPR017896">
    <property type="entry name" value="4Fe4S_Fe-S-bd"/>
</dbReference>
<dbReference type="Pfam" id="PF13646">
    <property type="entry name" value="HEAT_2"/>
    <property type="match status" value="1"/>
</dbReference>
<evidence type="ECO:0000256" key="2">
    <source>
        <dbReference type="ARBA" id="ARBA00022490"/>
    </source>
</evidence>
<feature type="binding site" evidence="9">
    <location>
        <position position="281"/>
    </location>
    <ligand>
        <name>tRNA</name>
        <dbReference type="ChEBI" id="CHEBI:17843"/>
    </ligand>
</feature>
<keyword evidence="6 9" id="KW-0560">Oxidoreductase</keyword>
<gene>
    <name evidence="9" type="primary">queG</name>
    <name evidence="11" type="ORF">SAMN02982927_03234</name>
</gene>
<dbReference type="HAMAP" id="MF_00916">
    <property type="entry name" value="QueG"/>
    <property type="match status" value="1"/>
</dbReference>
<dbReference type="FunFam" id="3.30.70.20:FF:000037">
    <property type="entry name" value="Epoxyqueuosine reductase"/>
    <property type="match status" value="1"/>
</dbReference>
<dbReference type="EMBL" id="FOOY01000030">
    <property type="protein sequence ID" value="SFG92181.1"/>
    <property type="molecule type" value="Genomic_DNA"/>
</dbReference>
<dbReference type="InterPro" id="IPR017900">
    <property type="entry name" value="4Fe4S_Fe_S_CS"/>
</dbReference>
<evidence type="ECO:0000256" key="6">
    <source>
        <dbReference type="ARBA" id="ARBA00023002"/>
    </source>
</evidence>
<dbReference type="InterPro" id="IPR011989">
    <property type="entry name" value="ARM-like"/>
</dbReference>
<comment type="function">
    <text evidence="9">Catalyzes the conversion of epoxyqueuosine (oQ) to queuosine (Q), which is a hypermodified base found in the wobble positions of tRNA(Asp), tRNA(Asn), tRNA(His) and tRNA(Tyr).</text>
</comment>
<dbReference type="UniPathway" id="UPA00392"/>
<name>A0A1I2VXZ0_9BACL</name>
<feature type="binding site" evidence="9">
    <location>
        <position position="299"/>
    </location>
    <ligand>
        <name>tRNA</name>
        <dbReference type="ChEBI" id="CHEBI:17843"/>
    </ligand>
</feature>
<dbReference type="STRING" id="269670.SAMN02982927_03234"/>
<keyword evidence="9" id="KW-0170">Cobalt</keyword>
<accession>A0A1I2VXZ0</accession>
<evidence type="ECO:0000256" key="4">
    <source>
        <dbReference type="ARBA" id="ARBA00022723"/>
    </source>
</evidence>
<comment type="subcellular location">
    <subcellularLocation>
        <location evidence="9">Cytoplasm</location>
    </subcellularLocation>
</comment>
<keyword evidence="5 9" id="KW-0671">Queuosine biosynthesis</keyword>
<proteinExistence type="inferred from homology"/>
<evidence type="ECO:0000256" key="7">
    <source>
        <dbReference type="ARBA" id="ARBA00023004"/>
    </source>
</evidence>
<feature type="binding site" evidence="9">
    <location>
        <position position="248"/>
    </location>
    <ligand>
        <name>[4Fe-4S] cluster</name>
        <dbReference type="ChEBI" id="CHEBI:49883"/>
        <label>1</label>
    </ligand>
</feature>
<comment type="catalytic activity">
    <reaction evidence="9">
        <text>epoxyqueuosine(34) in tRNA + AH2 = queuosine(34) in tRNA + A + H2O</text>
        <dbReference type="Rhea" id="RHEA:32159"/>
        <dbReference type="Rhea" id="RHEA-COMP:18571"/>
        <dbReference type="Rhea" id="RHEA-COMP:18582"/>
        <dbReference type="ChEBI" id="CHEBI:13193"/>
        <dbReference type="ChEBI" id="CHEBI:15377"/>
        <dbReference type="ChEBI" id="CHEBI:17499"/>
        <dbReference type="ChEBI" id="CHEBI:194431"/>
        <dbReference type="ChEBI" id="CHEBI:194443"/>
        <dbReference type="EC" id="1.17.99.6"/>
    </reaction>
</comment>
<comment type="cofactor">
    <cofactor evidence="9">
        <name>[4Fe-4S] cluster</name>
        <dbReference type="ChEBI" id="CHEBI:49883"/>
    </cofactor>
    <text evidence="9">Binds 2 [4Fe-4S] clusters per monomer.</text>
</comment>